<feature type="compositionally biased region" description="Low complexity" evidence="1">
    <location>
        <begin position="103"/>
        <end position="141"/>
    </location>
</feature>
<dbReference type="RefSeq" id="XP_015599236.1">
    <property type="nucleotide sequence ID" value="XM_015743750.2"/>
</dbReference>
<dbReference type="Proteomes" id="UP000694920">
    <property type="component" value="Unplaced"/>
</dbReference>
<feature type="compositionally biased region" description="Polar residues" evidence="1">
    <location>
        <begin position="78"/>
        <end position="92"/>
    </location>
</feature>
<feature type="compositionally biased region" description="Low complexity" evidence="1">
    <location>
        <begin position="153"/>
        <end position="176"/>
    </location>
</feature>
<keyword evidence="2" id="KW-0732">Signal</keyword>
<evidence type="ECO:0000313" key="5">
    <source>
        <dbReference type="RefSeq" id="XP_015599236.1"/>
    </source>
</evidence>
<feature type="chain" id="PRO_5042606453" evidence="2">
    <location>
        <begin position="17"/>
        <end position="343"/>
    </location>
</feature>
<protein>
    <submittedName>
        <fullName evidence="5">Uncharacterized protein LOC107269645</fullName>
    </submittedName>
</protein>
<sequence>MKVFVGLMLCTALALAEPPRYRQQNQQQRQYYIARQQEETFPPPAAAPYAPSGWKPAGPTFDLPQKQVQDSYGAPAEPQQQYEAPAVPQQQYGAPAAPRQRYRASSAPQQQYRAPAAPQQQYGAPAAPQQQYGAPASPQQGYGVPEPQQQYGPPETTTTEEPTTTEFEDSTTTPSPDTEAEPVNSVNDLDEEGEVDGQQQQSGEYYVALPDGRLQRIQYVSRQDVEAMKYFARIRAENVEPLRGPIYAYRPLEKLQFAPSALAVASQKTAESRPEKLQAISAKLELQPADDVAATPVAAQVQYQYDAPSSVIPLAGSPVSSSYTTFTANYQVPATEPRYILTF</sequence>
<proteinExistence type="predicted"/>
<evidence type="ECO:0000256" key="1">
    <source>
        <dbReference type="SAM" id="MobiDB-lite"/>
    </source>
</evidence>
<gene>
    <name evidence="5" type="primary">LOC107269645</name>
</gene>
<dbReference type="AlphaFoldDB" id="A0AAJ7FML6"/>
<evidence type="ECO:0000313" key="4">
    <source>
        <dbReference type="Proteomes" id="UP000694920"/>
    </source>
</evidence>
<feature type="compositionally biased region" description="Low complexity" evidence="1">
    <location>
        <begin position="21"/>
        <end position="35"/>
    </location>
</feature>
<name>A0AAJ7FML6_CEPCN</name>
<dbReference type="InterPro" id="IPR032011">
    <property type="entry name" value="DUF4794"/>
</dbReference>
<accession>A0AAJ7FML6</accession>
<dbReference type="KEGG" id="ccin:107269645"/>
<feature type="region of interest" description="Disordered" evidence="1">
    <location>
        <begin position="19"/>
        <end position="184"/>
    </location>
</feature>
<dbReference type="Pfam" id="PF16042">
    <property type="entry name" value="DUF4794"/>
    <property type="match status" value="1"/>
</dbReference>
<reference evidence="5" key="1">
    <citation type="submission" date="2025-08" db="UniProtKB">
        <authorList>
            <consortium name="RefSeq"/>
        </authorList>
    </citation>
    <scope>IDENTIFICATION</scope>
</reference>
<evidence type="ECO:0000256" key="2">
    <source>
        <dbReference type="SAM" id="SignalP"/>
    </source>
</evidence>
<dbReference type="GeneID" id="107269645"/>
<feature type="domain" description="DUF4794" evidence="3">
    <location>
        <begin position="47"/>
        <end position="125"/>
    </location>
</feature>
<feature type="signal peptide" evidence="2">
    <location>
        <begin position="1"/>
        <end position="16"/>
    </location>
</feature>
<organism evidence="4 5">
    <name type="scientific">Cephus cinctus</name>
    <name type="common">Wheat stem sawfly</name>
    <dbReference type="NCBI Taxonomy" id="211228"/>
    <lineage>
        <taxon>Eukaryota</taxon>
        <taxon>Metazoa</taxon>
        <taxon>Ecdysozoa</taxon>
        <taxon>Arthropoda</taxon>
        <taxon>Hexapoda</taxon>
        <taxon>Insecta</taxon>
        <taxon>Pterygota</taxon>
        <taxon>Neoptera</taxon>
        <taxon>Endopterygota</taxon>
        <taxon>Hymenoptera</taxon>
        <taxon>Cephoidea</taxon>
        <taxon>Cephidae</taxon>
        <taxon>Cephus</taxon>
    </lineage>
</organism>
<keyword evidence="4" id="KW-1185">Reference proteome</keyword>
<evidence type="ECO:0000259" key="3">
    <source>
        <dbReference type="Pfam" id="PF16042"/>
    </source>
</evidence>